<feature type="signal peptide" evidence="1">
    <location>
        <begin position="1"/>
        <end position="17"/>
    </location>
</feature>
<organism evidence="2 3">
    <name type="scientific">Acinetobacter piscicola</name>
    <dbReference type="NCBI Taxonomy" id="2006115"/>
    <lineage>
        <taxon>Bacteria</taxon>
        <taxon>Pseudomonadati</taxon>
        <taxon>Pseudomonadota</taxon>
        <taxon>Gammaproteobacteria</taxon>
        <taxon>Moraxellales</taxon>
        <taxon>Moraxellaceae</taxon>
        <taxon>Acinetobacter</taxon>
    </lineage>
</organism>
<dbReference type="AlphaFoldDB" id="A0A4Q4H510"/>
<accession>A0A4Q4H510</accession>
<protein>
    <recommendedName>
        <fullName evidence="4">Sel1 repeat family protein</fullName>
    </recommendedName>
</protein>
<evidence type="ECO:0000313" key="3">
    <source>
        <dbReference type="Proteomes" id="UP000593966"/>
    </source>
</evidence>
<dbReference type="Proteomes" id="UP000593966">
    <property type="component" value="Chromosome"/>
</dbReference>
<gene>
    <name evidence="2" type="ORF">G0028_16510</name>
</gene>
<reference evidence="2 3" key="1">
    <citation type="submission" date="2020-02" db="EMBL/GenBank/DDBJ databases">
        <title>Tigecycline-resistant Acinetobacter species from pigs and migratory birds.</title>
        <authorList>
            <person name="Chen C."/>
            <person name="Sun J."/>
            <person name="Liao X.-P."/>
            <person name="Liu Y.-H."/>
        </authorList>
    </citation>
    <scope>NUCLEOTIDE SEQUENCE [LARGE SCALE GENOMIC DNA]</scope>
    <source>
        <strain evidence="2 3">YH12207_T</strain>
    </source>
</reference>
<evidence type="ECO:0008006" key="4">
    <source>
        <dbReference type="Google" id="ProtNLM"/>
    </source>
</evidence>
<feature type="chain" id="PRO_5043193774" description="Sel1 repeat family protein" evidence="1">
    <location>
        <begin position="18"/>
        <end position="207"/>
    </location>
</feature>
<dbReference type="EMBL" id="CP048659">
    <property type="protein sequence ID" value="QOW47356.1"/>
    <property type="molecule type" value="Genomic_DNA"/>
</dbReference>
<keyword evidence="3" id="KW-1185">Reference proteome</keyword>
<dbReference type="RefSeq" id="WP_130072126.1">
    <property type="nucleotide sequence ID" value="NZ_CP048659.1"/>
</dbReference>
<dbReference type="SUPFAM" id="SSF81901">
    <property type="entry name" value="HCP-like"/>
    <property type="match status" value="1"/>
</dbReference>
<keyword evidence="1" id="KW-0732">Signal</keyword>
<proteinExistence type="predicted"/>
<evidence type="ECO:0000313" key="2">
    <source>
        <dbReference type="EMBL" id="QOW47356.1"/>
    </source>
</evidence>
<sequence length="207" mass="23489">MKILILFCCLIPLFCYAMPENDIFEIKQGMSKNPIFINNLERCPADTSPNKKAKFLQDDTILAAYCQKNTLACYKKCEHDQGYACYFTALSLQQAHQVQAAEQLFQRGCELGVASACTNRAAGAMTFMDSLSLERKQCITRTFEKSCRWNDPWGCTMYASELIKNDDSKESYDKALDALIMSCVYGKSDPACTQGLELKRYILDHRD</sequence>
<dbReference type="OrthoDB" id="5516609at2"/>
<evidence type="ECO:0000256" key="1">
    <source>
        <dbReference type="SAM" id="SignalP"/>
    </source>
</evidence>
<name>A0A4Q4H510_9GAMM</name>